<feature type="compositionally biased region" description="Low complexity" evidence="1">
    <location>
        <begin position="219"/>
        <end position="240"/>
    </location>
</feature>
<evidence type="ECO:0000313" key="3">
    <source>
        <dbReference type="Proteomes" id="UP001372338"/>
    </source>
</evidence>
<comment type="caution">
    <text evidence="2">The sequence shown here is derived from an EMBL/GenBank/DDBJ whole genome shotgun (WGS) entry which is preliminary data.</text>
</comment>
<name>A0AAN9EEL1_CROPI</name>
<accession>A0AAN9EEL1</accession>
<gene>
    <name evidence="2" type="ORF">RIF29_29318</name>
</gene>
<sequence length="289" mass="31065">MGSSFSSSEESRTKFCRECRVIPKVCVGRVSLSLNCFVRPSPSSLRFLLFTAANKTVTVAAHRPRRSPPPTIPSPSPLQGRDRESLLYNSRERQKLPGSEIGAKHTALPLVKAESFPTAVLEASVAPSYAGMASPTVKINESEKMWHYQDPSGKQDECILLKDALTGKFSKESSMVDKTLPNTQMMHEHQSSSYTGRSHLVTQQGNEGQVGRRPAVDQNSGTWNSSNSTLGSSGQTTGGSRPSPLAVEVPKTPSNGWGSDAAHRNESTNLPSPTPQTTSVGTMGLLVAL</sequence>
<proteinExistence type="predicted"/>
<reference evidence="2 3" key="1">
    <citation type="submission" date="2024-01" db="EMBL/GenBank/DDBJ databases">
        <title>The genomes of 5 underutilized Papilionoideae crops provide insights into root nodulation and disease resistanc.</title>
        <authorList>
            <person name="Yuan L."/>
        </authorList>
    </citation>
    <scope>NUCLEOTIDE SEQUENCE [LARGE SCALE GENOMIC DNA]</scope>
    <source>
        <strain evidence="2">ZHUSHIDOU_FW_LH</strain>
        <tissue evidence="2">Leaf</tissue>
    </source>
</reference>
<feature type="region of interest" description="Disordered" evidence="1">
    <location>
        <begin position="60"/>
        <end position="82"/>
    </location>
</feature>
<dbReference type="Proteomes" id="UP001372338">
    <property type="component" value="Unassembled WGS sequence"/>
</dbReference>
<dbReference type="EMBL" id="JAYWIO010000006">
    <property type="protein sequence ID" value="KAK7255891.1"/>
    <property type="molecule type" value="Genomic_DNA"/>
</dbReference>
<feature type="compositionally biased region" description="Polar residues" evidence="1">
    <location>
        <begin position="267"/>
        <end position="281"/>
    </location>
</feature>
<feature type="region of interest" description="Disordered" evidence="1">
    <location>
        <begin position="202"/>
        <end position="281"/>
    </location>
</feature>
<organism evidence="2 3">
    <name type="scientific">Crotalaria pallida</name>
    <name type="common">Smooth rattlebox</name>
    <name type="synonym">Crotalaria striata</name>
    <dbReference type="NCBI Taxonomy" id="3830"/>
    <lineage>
        <taxon>Eukaryota</taxon>
        <taxon>Viridiplantae</taxon>
        <taxon>Streptophyta</taxon>
        <taxon>Embryophyta</taxon>
        <taxon>Tracheophyta</taxon>
        <taxon>Spermatophyta</taxon>
        <taxon>Magnoliopsida</taxon>
        <taxon>eudicotyledons</taxon>
        <taxon>Gunneridae</taxon>
        <taxon>Pentapetalae</taxon>
        <taxon>rosids</taxon>
        <taxon>fabids</taxon>
        <taxon>Fabales</taxon>
        <taxon>Fabaceae</taxon>
        <taxon>Papilionoideae</taxon>
        <taxon>50 kb inversion clade</taxon>
        <taxon>genistoids sensu lato</taxon>
        <taxon>core genistoids</taxon>
        <taxon>Crotalarieae</taxon>
        <taxon>Crotalaria</taxon>
    </lineage>
</organism>
<protein>
    <submittedName>
        <fullName evidence="2">Uncharacterized protein</fullName>
    </submittedName>
</protein>
<feature type="compositionally biased region" description="Pro residues" evidence="1">
    <location>
        <begin position="67"/>
        <end position="76"/>
    </location>
</feature>
<evidence type="ECO:0000256" key="1">
    <source>
        <dbReference type="SAM" id="MobiDB-lite"/>
    </source>
</evidence>
<keyword evidence="3" id="KW-1185">Reference proteome</keyword>
<evidence type="ECO:0000313" key="2">
    <source>
        <dbReference type="EMBL" id="KAK7255891.1"/>
    </source>
</evidence>
<dbReference type="AlphaFoldDB" id="A0AAN9EEL1"/>